<dbReference type="InterPro" id="IPR006059">
    <property type="entry name" value="SBP"/>
</dbReference>
<protein>
    <submittedName>
        <fullName evidence="2">ABC transporter substrate-binding protein</fullName>
    </submittedName>
</protein>
<dbReference type="PANTHER" id="PTHR30222:SF2">
    <property type="entry name" value="ABC TRANSPORTER SUBSTRATE-BINDING PROTEIN"/>
    <property type="match status" value="1"/>
</dbReference>
<evidence type="ECO:0000313" key="3">
    <source>
        <dbReference type="Proteomes" id="UP000273143"/>
    </source>
</evidence>
<proteinExistence type="predicted"/>
<dbReference type="SUPFAM" id="SSF53850">
    <property type="entry name" value="Periplasmic binding protein-like II"/>
    <property type="match status" value="1"/>
</dbReference>
<dbReference type="KEGG" id="emo:DM558_12540"/>
<dbReference type="Gene3D" id="3.40.190.10">
    <property type="entry name" value="Periplasmic binding protein-like II"/>
    <property type="match status" value="2"/>
</dbReference>
<dbReference type="AlphaFoldDB" id="A0A451EP33"/>
<evidence type="ECO:0000313" key="2">
    <source>
        <dbReference type="EMBL" id="AZS51546.1"/>
    </source>
</evidence>
<keyword evidence="3" id="KW-1185">Reference proteome</keyword>
<reference evidence="3" key="1">
    <citation type="submission" date="2018-06" db="EMBL/GenBank/DDBJ databases">
        <title>Complete genome of Pseudomonas insecticola strain QZS01.</title>
        <authorList>
            <person name="Wang J."/>
            <person name="Su Q."/>
        </authorList>
    </citation>
    <scope>NUCLEOTIDE SEQUENCE [LARGE SCALE GENOMIC DNA]</scope>
    <source>
        <strain evidence="3">QZS01</strain>
    </source>
</reference>
<accession>A0A451EP33</accession>
<dbReference type="Proteomes" id="UP000273143">
    <property type="component" value="Chromosome"/>
</dbReference>
<dbReference type="EMBL" id="CP029822">
    <property type="protein sequence ID" value="AZS51546.1"/>
    <property type="molecule type" value="Genomic_DNA"/>
</dbReference>
<gene>
    <name evidence="2" type="ORF">DM558_12540</name>
</gene>
<evidence type="ECO:0000256" key="1">
    <source>
        <dbReference type="ARBA" id="ARBA00022729"/>
    </source>
</evidence>
<organism evidence="2 3">
    <name type="scientific">Entomomonas moraniae</name>
    <dbReference type="NCBI Taxonomy" id="2213226"/>
    <lineage>
        <taxon>Bacteria</taxon>
        <taxon>Pseudomonadati</taxon>
        <taxon>Pseudomonadota</taxon>
        <taxon>Gammaproteobacteria</taxon>
        <taxon>Pseudomonadales</taxon>
        <taxon>Pseudomonadaceae</taxon>
        <taxon>Entomomonas</taxon>
    </lineage>
</organism>
<name>A0A451EP33_9GAMM</name>
<sequence>MACQKQNDALTVVSLGGIHAKTQKETFYKPFMKQTQTSIVADSYNGGMAKIRSMIETQQIDWDVVQVETANLIRGCSEGLFEPLDTNLISNKNDFIKGNFSECGIGFFSWSIIFAYNKDKLPREPKTWKDFWNIKDFPGNRGLQKIPMIALEAALLADDVKPEDVYTLLKTPEGVDRAFKKLDEIKPYIRWWEKGSQPLPMLLTGDVVMTTTFNGRGVIAQQEGKPVGLVWNDSFYDVDNFAIIKGSRHKKLAEDFIAFAVSSAPQKAFSEYSHYGFVNEQVIPLINPILLKELPNNPDVMRHAHKINANFWVEQGEPLERRFNIWASQ</sequence>
<dbReference type="CDD" id="cd13589">
    <property type="entry name" value="PBP2_polyamine_RpCGA009"/>
    <property type="match status" value="1"/>
</dbReference>
<dbReference type="PANTHER" id="PTHR30222">
    <property type="entry name" value="SPERMIDINE/PUTRESCINE-BINDING PERIPLASMIC PROTEIN"/>
    <property type="match status" value="1"/>
</dbReference>
<dbReference type="Pfam" id="PF13416">
    <property type="entry name" value="SBP_bac_8"/>
    <property type="match status" value="1"/>
</dbReference>
<keyword evidence="1" id="KW-0732">Signal</keyword>